<dbReference type="EMBL" id="CM001212">
    <property type="protein sequence ID" value="EGP82137.1"/>
    <property type="molecule type" value="Genomic_DNA"/>
</dbReference>
<dbReference type="GeneID" id="13399663"/>
<dbReference type="InParanoid" id="F9XRH3"/>
<name>F9XRH3_ZYMTI</name>
<organism evidence="2 3">
    <name type="scientific">Zymoseptoria tritici (strain CBS 115943 / IPO323)</name>
    <name type="common">Speckled leaf blotch fungus</name>
    <name type="synonym">Septoria tritici</name>
    <dbReference type="NCBI Taxonomy" id="336722"/>
    <lineage>
        <taxon>Eukaryota</taxon>
        <taxon>Fungi</taxon>
        <taxon>Dikarya</taxon>
        <taxon>Ascomycota</taxon>
        <taxon>Pezizomycotina</taxon>
        <taxon>Dothideomycetes</taxon>
        <taxon>Dothideomycetidae</taxon>
        <taxon>Mycosphaerellales</taxon>
        <taxon>Mycosphaerellaceae</taxon>
        <taxon>Zymoseptoria</taxon>
    </lineage>
</organism>
<evidence type="ECO:0000256" key="1">
    <source>
        <dbReference type="SAM" id="MobiDB-lite"/>
    </source>
</evidence>
<evidence type="ECO:0000313" key="3">
    <source>
        <dbReference type="Proteomes" id="UP000008062"/>
    </source>
</evidence>
<dbReference type="Proteomes" id="UP000008062">
    <property type="component" value="Chromosome 17"/>
</dbReference>
<dbReference type="AlphaFoldDB" id="F9XRH3"/>
<sequence>MKFWREGMGGGFFFSLSWRIALSLVATSACEVAVVWPAIVIDTFECQAYSIYLITVPESIPRPPHVIHPDLNQLITLHHLINQLLHPHPPHSPHPPPSSSIHSRHVPSPRKLTGQDFKLRPEVLPSLTNEACPVHKSTCEHLFPPRATGSPTPRSLARDENIAGSSSAKIHSVGHSLFPPTSSRMTISSPFRLGCDSHFEPPHPSPMFKRPNWQSTDSLHFATKFRHGPDLLDRSGATPPALSQLHTRSISSLEKEKDNFTMKPHRNAEPIHEYYAKELDIEAALASVSCPIRIFLTHKSVACRGHIGPYRMERIFTLLEDLHFYKSFNASSNSHAIATIARISYLIVKSLFCSKHKAEDYQEYSQPLYDQIYSSALDCKIFQCYDGRDWDREFRSITGIMQRNTKRAREEEGEEEENEMIQPSALKKLRPSTTANSSALSSNGSTDEGDIVCPPSDDPFWNNLPWPSTDPLWQQQQQSSVNIDTVTSLHGGDALLGGNKVQQMKSDTHWWLTPLPPRPSGDNTLKAHRLILPNDGFQPSAPPLPSGDNTLKAHQHIFPNNGFQPSTPPLPSGDDTLKAHQHIVPNDGFQPSAMMTMTACQASPLVEKLARINAHVGSSSSSSSMGSNVDPVTSQQQRGVSIEGNEFMHFNDINFDDMTFNDMTFNFTETNFNGMSYSDTWLDPFLHQSNAPSVTNTSTQQPLQPDIASTSKVSSTVNSSAANSEPASSQTTTPNLFTDKAADDLLKELFPDAD</sequence>
<evidence type="ECO:0000313" key="2">
    <source>
        <dbReference type="EMBL" id="EGP82137.1"/>
    </source>
</evidence>
<feature type="region of interest" description="Disordered" evidence="1">
    <location>
        <begin position="86"/>
        <end position="113"/>
    </location>
</feature>
<keyword evidence="3" id="KW-1185">Reference proteome</keyword>
<feature type="region of interest" description="Disordered" evidence="1">
    <location>
        <begin position="404"/>
        <end position="450"/>
    </location>
</feature>
<feature type="compositionally biased region" description="Low complexity" evidence="1">
    <location>
        <begin position="709"/>
        <end position="729"/>
    </location>
</feature>
<feature type="compositionally biased region" description="Polar residues" evidence="1">
    <location>
        <begin position="692"/>
        <end position="703"/>
    </location>
</feature>
<dbReference type="PROSITE" id="PS51257">
    <property type="entry name" value="PROKAR_LIPOPROTEIN"/>
    <property type="match status" value="1"/>
</dbReference>
<dbReference type="HOGENOM" id="CLU_369276_0_0_1"/>
<dbReference type="KEGG" id="ztr:MYCGRDRAFT_97823"/>
<protein>
    <submittedName>
        <fullName evidence="2">Uncharacterized protein</fullName>
    </submittedName>
</protein>
<reference evidence="2 3" key="1">
    <citation type="journal article" date="2011" name="PLoS Genet.">
        <title>Finished genome of the fungal wheat pathogen Mycosphaerella graminicola reveals dispensome structure, chromosome plasticity, and stealth pathogenesis.</title>
        <authorList>
            <person name="Goodwin S.B."/>
            <person name="Ben M'barek S."/>
            <person name="Dhillon B."/>
            <person name="Wittenberg A.H.J."/>
            <person name="Crane C.F."/>
            <person name="Hane J.K."/>
            <person name="Foster A.J."/>
            <person name="Van der Lee T.A.J."/>
            <person name="Grimwood J."/>
            <person name="Aerts A."/>
            <person name="Antoniw J."/>
            <person name="Bailey A."/>
            <person name="Bluhm B."/>
            <person name="Bowler J."/>
            <person name="Bristow J."/>
            <person name="van der Burgt A."/>
            <person name="Canto-Canche B."/>
            <person name="Churchill A.C.L."/>
            <person name="Conde-Ferraez L."/>
            <person name="Cools H.J."/>
            <person name="Coutinho P.M."/>
            <person name="Csukai M."/>
            <person name="Dehal P."/>
            <person name="De Wit P."/>
            <person name="Donzelli B."/>
            <person name="van de Geest H.C."/>
            <person name="van Ham R.C.H.J."/>
            <person name="Hammond-Kosack K.E."/>
            <person name="Henrissat B."/>
            <person name="Kilian A."/>
            <person name="Kobayashi A.K."/>
            <person name="Koopmann E."/>
            <person name="Kourmpetis Y."/>
            <person name="Kuzniar A."/>
            <person name="Lindquist E."/>
            <person name="Lombard V."/>
            <person name="Maliepaard C."/>
            <person name="Martins N."/>
            <person name="Mehrabi R."/>
            <person name="Nap J.P.H."/>
            <person name="Ponomarenko A."/>
            <person name="Rudd J.J."/>
            <person name="Salamov A."/>
            <person name="Schmutz J."/>
            <person name="Schouten H.J."/>
            <person name="Shapiro H."/>
            <person name="Stergiopoulos I."/>
            <person name="Torriani S.F.F."/>
            <person name="Tu H."/>
            <person name="de Vries R.P."/>
            <person name="Waalwijk C."/>
            <person name="Ware S.B."/>
            <person name="Wiebenga A."/>
            <person name="Zwiers L.-H."/>
            <person name="Oliver R.P."/>
            <person name="Grigoriev I.V."/>
            <person name="Kema G.H.J."/>
        </authorList>
    </citation>
    <scope>NUCLEOTIDE SEQUENCE [LARGE SCALE GENOMIC DNA]</scope>
    <source>
        <strain evidence="3">CBS 115943 / IPO323</strain>
    </source>
</reference>
<accession>F9XRH3</accession>
<dbReference type="RefSeq" id="XP_003847161.1">
    <property type="nucleotide sequence ID" value="XM_003847113.1"/>
</dbReference>
<proteinExistence type="predicted"/>
<feature type="region of interest" description="Disordered" evidence="1">
    <location>
        <begin position="143"/>
        <end position="168"/>
    </location>
</feature>
<feature type="region of interest" description="Disordered" evidence="1">
    <location>
        <begin position="692"/>
        <end position="738"/>
    </location>
</feature>
<gene>
    <name evidence="2" type="ORF">MYCGRDRAFT_97823</name>
</gene>
<feature type="compositionally biased region" description="Low complexity" evidence="1">
    <location>
        <begin position="432"/>
        <end position="446"/>
    </location>
</feature>